<evidence type="ECO:0000256" key="8">
    <source>
        <dbReference type="ARBA" id="ARBA00022827"/>
    </source>
</evidence>
<keyword evidence="10 16" id="KW-0133">Cell shape</keyword>
<keyword evidence="11 16" id="KW-0573">Peptidoglycan synthesis</keyword>
<keyword evidence="19" id="KW-1185">Reference proteome</keyword>
<feature type="active site" evidence="16">
    <location>
        <position position="297"/>
    </location>
</feature>
<evidence type="ECO:0000256" key="16">
    <source>
        <dbReference type="HAMAP-Rule" id="MF_00037"/>
    </source>
</evidence>
<evidence type="ECO:0000256" key="11">
    <source>
        <dbReference type="ARBA" id="ARBA00022984"/>
    </source>
</evidence>
<dbReference type="Proteomes" id="UP000184080">
    <property type="component" value="Unassembled WGS sequence"/>
</dbReference>
<comment type="catalytic activity">
    <reaction evidence="15 16">
        <text>UDP-N-acetyl-alpha-D-muramate + NADP(+) = UDP-N-acetyl-3-O-(1-carboxyvinyl)-alpha-D-glucosamine + NADPH + H(+)</text>
        <dbReference type="Rhea" id="RHEA:12248"/>
        <dbReference type="ChEBI" id="CHEBI:15378"/>
        <dbReference type="ChEBI" id="CHEBI:57783"/>
        <dbReference type="ChEBI" id="CHEBI:58349"/>
        <dbReference type="ChEBI" id="CHEBI:68483"/>
        <dbReference type="ChEBI" id="CHEBI:70757"/>
        <dbReference type="EC" id="1.3.1.98"/>
    </reaction>
</comment>
<dbReference type="Gene3D" id="3.90.78.10">
    <property type="entry name" value="UDP-N-acetylenolpyruvoylglucosamine reductase, C-terminal domain"/>
    <property type="match status" value="1"/>
</dbReference>
<comment type="similarity">
    <text evidence="16">Belongs to the MurB family.</text>
</comment>
<accession>A0A1M6H1K4</accession>
<dbReference type="InterPro" id="IPR016169">
    <property type="entry name" value="FAD-bd_PCMH_sub2"/>
</dbReference>
<keyword evidence="12 16" id="KW-0560">Oxidoreductase</keyword>
<dbReference type="InterPro" id="IPR006094">
    <property type="entry name" value="Oxid_FAD_bind_N"/>
</dbReference>
<dbReference type="InterPro" id="IPR003170">
    <property type="entry name" value="MurB"/>
</dbReference>
<keyword evidence="7 16" id="KW-0285">Flavoprotein</keyword>
<evidence type="ECO:0000256" key="6">
    <source>
        <dbReference type="ARBA" id="ARBA00022618"/>
    </source>
</evidence>
<evidence type="ECO:0000256" key="10">
    <source>
        <dbReference type="ARBA" id="ARBA00022960"/>
    </source>
</evidence>
<dbReference type="SUPFAM" id="SSF56176">
    <property type="entry name" value="FAD-binding/transporter-associated domain-like"/>
    <property type="match status" value="1"/>
</dbReference>
<dbReference type="GO" id="GO:0008762">
    <property type="term" value="F:UDP-N-acetylmuramate dehydrogenase activity"/>
    <property type="evidence" value="ECO:0007669"/>
    <property type="project" value="UniProtKB-UniRule"/>
</dbReference>
<dbReference type="InterPro" id="IPR016166">
    <property type="entry name" value="FAD-bd_PCMH"/>
</dbReference>
<dbReference type="InterPro" id="IPR036635">
    <property type="entry name" value="MurB_C_sf"/>
</dbReference>
<dbReference type="Gene3D" id="3.30.465.10">
    <property type="match status" value="1"/>
</dbReference>
<dbReference type="InterPro" id="IPR011601">
    <property type="entry name" value="MurB_C"/>
</dbReference>
<reference evidence="18 19" key="1">
    <citation type="submission" date="2016-11" db="EMBL/GenBank/DDBJ databases">
        <authorList>
            <person name="Jaros S."/>
            <person name="Januszkiewicz K."/>
            <person name="Wedrychowicz H."/>
        </authorList>
    </citation>
    <scope>NUCLEOTIDE SEQUENCE [LARGE SCALE GENOMIC DNA]</scope>
    <source>
        <strain evidence="18 19">DSM 21864</strain>
    </source>
</reference>
<dbReference type="RefSeq" id="WP_073006688.1">
    <property type="nucleotide sequence ID" value="NZ_FQZO01000003.1"/>
</dbReference>
<feature type="active site" evidence="16">
    <location>
        <position position="177"/>
    </location>
</feature>
<organism evidence="18 19">
    <name type="scientific">Clostridium amylolyticum</name>
    <dbReference type="NCBI Taxonomy" id="1121298"/>
    <lineage>
        <taxon>Bacteria</taxon>
        <taxon>Bacillati</taxon>
        <taxon>Bacillota</taxon>
        <taxon>Clostridia</taxon>
        <taxon>Eubacteriales</taxon>
        <taxon>Clostridiaceae</taxon>
        <taxon>Clostridium</taxon>
    </lineage>
</organism>
<dbReference type="GO" id="GO:0008360">
    <property type="term" value="P:regulation of cell shape"/>
    <property type="evidence" value="ECO:0007669"/>
    <property type="project" value="UniProtKB-KW"/>
</dbReference>
<dbReference type="EC" id="1.3.1.98" evidence="16"/>
<dbReference type="HAMAP" id="MF_00037">
    <property type="entry name" value="MurB"/>
    <property type="match status" value="1"/>
</dbReference>
<keyword evidence="9 16" id="KW-0521">NADP</keyword>
<dbReference type="AlphaFoldDB" id="A0A1M6H1K4"/>
<dbReference type="STRING" id="1121298.SAMN05444401_2333"/>
<dbReference type="Pfam" id="PF01565">
    <property type="entry name" value="FAD_binding_4"/>
    <property type="match status" value="1"/>
</dbReference>
<evidence type="ECO:0000259" key="17">
    <source>
        <dbReference type="PROSITE" id="PS51387"/>
    </source>
</evidence>
<evidence type="ECO:0000256" key="15">
    <source>
        <dbReference type="ARBA" id="ARBA00048914"/>
    </source>
</evidence>
<dbReference type="Pfam" id="PF02873">
    <property type="entry name" value="MurB_C"/>
    <property type="match status" value="1"/>
</dbReference>
<dbReference type="SUPFAM" id="SSF56194">
    <property type="entry name" value="Uridine diphospho-N-Acetylenolpyruvylglucosamine reductase, MurB, C-terminal domain"/>
    <property type="match status" value="1"/>
</dbReference>
<evidence type="ECO:0000256" key="3">
    <source>
        <dbReference type="ARBA" id="ARBA00004496"/>
    </source>
</evidence>
<dbReference type="GO" id="GO:0071555">
    <property type="term" value="P:cell wall organization"/>
    <property type="evidence" value="ECO:0007669"/>
    <property type="project" value="UniProtKB-KW"/>
</dbReference>
<comment type="function">
    <text evidence="2 16">Cell wall formation.</text>
</comment>
<comment type="cofactor">
    <cofactor evidence="1 16">
        <name>FAD</name>
        <dbReference type="ChEBI" id="CHEBI:57692"/>
    </cofactor>
</comment>
<comment type="subcellular location">
    <subcellularLocation>
        <location evidence="3 16">Cytoplasm</location>
    </subcellularLocation>
</comment>
<evidence type="ECO:0000256" key="1">
    <source>
        <dbReference type="ARBA" id="ARBA00001974"/>
    </source>
</evidence>
<dbReference type="PANTHER" id="PTHR21071">
    <property type="entry name" value="UDP-N-ACETYLENOLPYRUVOYLGLUCOSAMINE REDUCTASE"/>
    <property type="match status" value="1"/>
</dbReference>
<keyword evidence="6 16" id="KW-0132">Cell division</keyword>
<evidence type="ECO:0000256" key="2">
    <source>
        <dbReference type="ARBA" id="ARBA00003921"/>
    </source>
</evidence>
<name>A0A1M6H1K4_9CLOT</name>
<comment type="pathway">
    <text evidence="4 16">Cell wall biogenesis; peptidoglycan biosynthesis.</text>
</comment>
<sequence length="315" mass="34134">MNQKLEFSMKLSDIVDKNEFDLDVPMSEHTYFKVGGPADIMVTPSTKDKVIEVINLCKAENIPYIIIGNGSNLLVRDGGIRGVVIKLSALNNIIVNEEDIIADSGALLSDVSKKALEFSLTGFEFACGIPGSVGGAVFMNAGAYDGELCNVISEALVIDENGNLKVLNNSELELGYRTSAVMTNGYVVIQAKFKLKKGAYEKIKGRIDELTARREDKQPLEYPSAGSTFKRPVGYFAGKLIQDAGLKGFCIGGASVSEKHSGFIINKDHATANDILNLIMHVQRTVKDMFGVDLSPEVRIIGEDILEPNVLAANQ</sequence>
<dbReference type="Gene3D" id="3.30.43.10">
    <property type="entry name" value="Uridine Diphospho-n-acetylenolpyruvylglucosamine Reductase, domain 2"/>
    <property type="match status" value="1"/>
</dbReference>
<dbReference type="GO" id="GO:0071949">
    <property type="term" value="F:FAD binding"/>
    <property type="evidence" value="ECO:0007669"/>
    <property type="project" value="InterPro"/>
</dbReference>
<keyword evidence="13 16" id="KW-0131">Cell cycle</keyword>
<evidence type="ECO:0000256" key="5">
    <source>
        <dbReference type="ARBA" id="ARBA00022490"/>
    </source>
</evidence>
<dbReference type="PANTHER" id="PTHR21071:SF4">
    <property type="entry name" value="UDP-N-ACETYLENOLPYRUVOYLGLUCOSAMINE REDUCTASE"/>
    <property type="match status" value="1"/>
</dbReference>
<evidence type="ECO:0000256" key="7">
    <source>
        <dbReference type="ARBA" id="ARBA00022630"/>
    </source>
</evidence>
<proteinExistence type="inferred from homology"/>
<evidence type="ECO:0000256" key="14">
    <source>
        <dbReference type="ARBA" id="ARBA00023316"/>
    </source>
</evidence>
<protein>
    <recommendedName>
        <fullName evidence="16">UDP-N-acetylenolpyruvoylglucosamine reductase</fullName>
        <ecNumber evidence="16">1.3.1.98</ecNumber>
    </recommendedName>
    <alternativeName>
        <fullName evidence="16">UDP-N-acetylmuramate dehydrogenase</fullName>
    </alternativeName>
</protein>
<evidence type="ECO:0000256" key="9">
    <source>
        <dbReference type="ARBA" id="ARBA00022857"/>
    </source>
</evidence>
<dbReference type="UniPathway" id="UPA00219"/>
<keyword evidence="14 16" id="KW-0961">Cell wall biogenesis/degradation</keyword>
<dbReference type="InterPro" id="IPR016167">
    <property type="entry name" value="FAD-bd_PCMH_sub1"/>
</dbReference>
<evidence type="ECO:0000313" key="19">
    <source>
        <dbReference type="Proteomes" id="UP000184080"/>
    </source>
</evidence>
<dbReference type="EMBL" id="FQZO01000003">
    <property type="protein sequence ID" value="SHJ16059.1"/>
    <property type="molecule type" value="Genomic_DNA"/>
</dbReference>
<dbReference type="PROSITE" id="PS51387">
    <property type="entry name" value="FAD_PCMH"/>
    <property type="match status" value="1"/>
</dbReference>
<evidence type="ECO:0000256" key="13">
    <source>
        <dbReference type="ARBA" id="ARBA00023306"/>
    </source>
</evidence>
<dbReference type="GO" id="GO:0009252">
    <property type="term" value="P:peptidoglycan biosynthetic process"/>
    <property type="evidence" value="ECO:0007669"/>
    <property type="project" value="UniProtKB-UniRule"/>
</dbReference>
<dbReference type="InterPro" id="IPR036318">
    <property type="entry name" value="FAD-bd_PCMH-like_sf"/>
</dbReference>
<dbReference type="NCBIfam" id="NF010480">
    <property type="entry name" value="PRK13905.1"/>
    <property type="match status" value="1"/>
</dbReference>
<dbReference type="NCBIfam" id="TIGR00179">
    <property type="entry name" value="murB"/>
    <property type="match status" value="1"/>
</dbReference>
<keyword evidence="8 16" id="KW-0274">FAD</keyword>
<gene>
    <name evidence="16" type="primary">murB</name>
    <name evidence="18" type="ORF">SAMN05444401_2333</name>
</gene>
<feature type="active site" description="Proton donor" evidence="16">
    <location>
        <position position="227"/>
    </location>
</feature>
<dbReference type="GO" id="GO:0005829">
    <property type="term" value="C:cytosol"/>
    <property type="evidence" value="ECO:0007669"/>
    <property type="project" value="TreeGrafter"/>
</dbReference>
<dbReference type="OrthoDB" id="9804753at2"/>
<keyword evidence="5 16" id="KW-0963">Cytoplasm</keyword>
<feature type="domain" description="FAD-binding PCMH-type" evidence="17">
    <location>
        <begin position="34"/>
        <end position="198"/>
    </location>
</feature>
<dbReference type="GO" id="GO:0051301">
    <property type="term" value="P:cell division"/>
    <property type="evidence" value="ECO:0007669"/>
    <property type="project" value="UniProtKB-KW"/>
</dbReference>
<evidence type="ECO:0000256" key="12">
    <source>
        <dbReference type="ARBA" id="ARBA00023002"/>
    </source>
</evidence>
<evidence type="ECO:0000313" key="18">
    <source>
        <dbReference type="EMBL" id="SHJ16059.1"/>
    </source>
</evidence>
<evidence type="ECO:0000256" key="4">
    <source>
        <dbReference type="ARBA" id="ARBA00004752"/>
    </source>
</evidence>